<keyword evidence="1" id="KW-0812">Transmembrane</keyword>
<accession>A0A0S2SYG6</accession>
<keyword evidence="1" id="KW-1133">Transmembrane helix</keyword>
<reference evidence="2 3" key="1">
    <citation type="submission" date="2015-10" db="EMBL/GenBank/DDBJ databases">
        <title>Complete Genome Sequence of the Pseudomonas phage YMC11/02/R656_PAE_BP.</title>
        <authorList>
            <person name="Jeon J."/>
            <person name="Yong D."/>
            <person name="Lee K."/>
        </authorList>
    </citation>
    <scope>NUCLEOTIDE SEQUENCE [LARGE SCALE GENOMIC DNA]</scope>
</reference>
<evidence type="ECO:0000256" key="1">
    <source>
        <dbReference type="SAM" id="Phobius"/>
    </source>
</evidence>
<evidence type="ECO:0000313" key="2">
    <source>
        <dbReference type="EMBL" id="ALP47917.1"/>
    </source>
</evidence>
<dbReference type="RefSeq" id="YP_009187493.1">
    <property type="nucleotide sequence ID" value="NC_028657.1"/>
</dbReference>
<keyword evidence="1" id="KW-0472">Membrane</keyword>
<dbReference type="EMBL" id="KT968831">
    <property type="protein sequence ID" value="ALP47917.1"/>
    <property type="molecule type" value="Genomic_DNA"/>
</dbReference>
<dbReference type="KEGG" id="vg:26516150"/>
<proteinExistence type="predicted"/>
<dbReference type="Proteomes" id="UP000201818">
    <property type="component" value="Segment"/>
</dbReference>
<gene>
    <name evidence="2" type="ORF">BPPAER656_00960</name>
</gene>
<dbReference type="OrthoDB" id="37685at10239"/>
<dbReference type="GeneID" id="26516150"/>
<evidence type="ECO:0000313" key="3">
    <source>
        <dbReference type="Proteomes" id="UP000201818"/>
    </source>
</evidence>
<sequence>MSRRQIAKILVGQLLVIALIIYTQTSAPISPWIVSMVGTATLWLGYFAGEEL</sequence>
<feature type="transmembrane region" description="Helical" evidence="1">
    <location>
        <begin position="7"/>
        <end position="23"/>
    </location>
</feature>
<organism evidence="2 3">
    <name type="scientific">Pseudomonas phage YMC11/02/R656</name>
    <dbReference type="NCBI Taxonomy" id="1755689"/>
    <lineage>
        <taxon>Viruses</taxon>
        <taxon>Duplodnaviria</taxon>
        <taxon>Heunggongvirae</taxon>
        <taxon>Uroviricota</taxon>
        <taxon>Caudoviricetes</taxon>
        <taxon>Bugaksanvirus</taxon>
        <taxon>Bugaksanvirus R656</taxon>
    </lineage>
</organism>
<name>A0A0S2SYG6_9CAUD</name>
<protein>
    <submittedName>
        <fullName evidence="2">Uncharacterized protein</fullName>
    </submittedName>
</protein>
<keyword evidence="3" id="KW-1185">Reference proteome</keyword>